<dbReference type="KEGG" id="phm:PSMK_18290"/>
<organism evidence="2 3">
    <name type="scientific">Phycisphaera mikurensis (strain NBRC 102666 / KCTC 22515 / FYK2301M01)</name>
    <dbReference type="NCBI Taxonomy" id="1142394"/>
    <lineage>
        <taxon>Bacteria</taxon>
        <taxon>Pseudomonadati</taxon>
        <taxon>Planctomycetota</taxon>
        <taxon>Phycisphaerae</taxon>
        <taxon>Phycisphaerales</taxon>
        <taxon>Phycisphaeraceae</taxon>
        <taxon>Phycisphaera</taxon>
    </lineage>
</organism>
<gene>
    <name evidence="2" type="ordered locus">PSMK_18290</name>
</gene>
<feature type="region of interest" description="Disordered" evidence="1">
    <location>
        <begin position="1"/>
        <end position="62"/>
    </location>
</feature>
<dbReference type="EMBL" id="AP012338">
    <property type="protein sequence ID" value="BAM03988.1"/>
    <property type="molecule type" value="Genomic_DNA"/>
</dbReference>
<dbReference type="AlphaFoldDB" id="I0IFF0"/>
<sequence length="62" mass="6434">MSLCPASGIGTHPSPRTEDSNGRLRSRSAVAAGTDRGVLSCGWQRGRNGPRSACPKRRGLAG</sequence>
<evidence type="ECO:0000313" key="3">
    <source>
        <dbReference type="Proteomes" id="UP000007881"/>
    </source>
</evidence>
<dbReference type="STRING" id="1142394.PSMK_18290"/>
<dbReference type="HOGENOM" id="CLU_2900279_0_0_0"/>
<proteinExistence type="predicted"/>
<dbReference type="Proteomes" id="UP000007881">
    <property type="component" value="Chromosome"/>
</dbReference>
<protein>
    <submittedName>
        <fullName evidence="2">Uncharacterized protein</fullName>
    </submittedName>
</protein>
<keyword evidence="3" id="KW-1185">Reference proteome</keyword>
<reference evidence="2 3" key="1">
    <citation type="submission" date="2012-02" db="EMBL/GenBank/DDBJ databases">
        <title>Complete genome sequence of Phycisphaera mikurensis NBRC 102666.</title>
        <authorList>
            <person name="Ankai A."/>
            <person name="Hosoyama A."/>
            <person name="Terui Y."/>
            <person name="Sekine M."/>
            <person name="Fukai R."/>
            <person name="Kato Y."/>
            <person name="Nakamura S."/>
            <person name="Yamada-Narita S."/>
            <person name="Kawakoshi A."/>
            <person name="Fukunaga Y."/>
            <person name="Yamazaki S."/>
            <person name="Fujita N."/>
        </authorList>
    </citation>
    <scope>NUCLEOTIDE SEQUENCE [LARGE SCALE GENOMIC DNA]</scope>
    <source>
        <strain evidence="3">NBRC 102666 / KCTC 22515 / FYK2301M01</strain>
    </source>
</reference>
<evidence type="ECO:0000313" key="2">
    <source>
        <dbReference type="EMBL" id="BAM03988.1"/>
    </source>
</evidence>
<accession>I0IFF0</accession>
<name>I0IFF0_PHYMF</name>
<evidence type="ECO:0000256" key="1">
    <source>
        <dbReference type="SAM" id="MobiDB-lite"/>
    </source>
</evidence>